<dbReference type="PANTHER" id="PTHR45663:SF40">
    <property type="entry name" value="THIOREDOXIN 2"/>
    <property type="match status" value="1"/>
</dbReference>
<dbReference type="InterPro" id="IPR005746">
    <property type="entry name" value="Thioredoxin"/>
</dbReference>
<keyword evidence="4" id="KW-1015">Disulfide bond</keyword>
<evidence type="ECO:0000256" key="3">
    <source>
        <dbReference type="ARBA" id="ARBA00022982"/>
    </source>
</evidence>
<evidence type="ECO:0000256" key="6">
    <source>
        <dbReference type="NCBIfam" id="TIGR01068"/>
    </source>
</evidence>
<evidence type="ECO:0000313" key="9">
    <source>
        <dbReference type="Proteomes" id="UP000240904"/>
    </source>
</evidence>
<organism evidence="8 9">
    <name type="scientific">Photobacterium lipolyticum</name>
    <dbReference type="NCBI Taxonomy" id="266810"/>
    <lineage>
        <taxon>Bacteria</taxon>
        <taxon>Pseudomonadati</taxon>
        <taxon>Pseudomonadota</taxon>
        <taxon>Gammaproteobacteria</taxon>
        <taxon>Vibrionales</taxon>
        <taxon>Vibrionaceae</taxon>
        <taxon>Photobacterium</taxon>
    </lineage>
</organism>
<dbReference type="PROSITE" id="PS51352">
    <property type="entry name" value="THIOREDOXIN_2"/>
    <property type="match status" value="1"/>
</dbReference>
<dbReference type="CDD" id="cd02947">
    <property type="entry name" value="TRX_family"/>
    <property type="match status" value="1"/>
</dbReference>
<dbReference type="FunFam" id="3.40.30.10:FF:000001">
    <property type="entry name" value="Thioredoxin"/>
    <property type="match status" value="1"/>
</dbReference>
<proteinExistence type="inferred from homology"/>
<dbReference type="Pfam" id="PF00085">
    <property type="entry name" value="Thioredoxin"/>
    <property type="match status" value="1"/>
</dbReference>
<reference evidence="8 9" key="1">
    <citation type="submission" date="2018-03" db="EMBL/GenBank/DDBJ databases">
        <title>Whole genome sequencing of Histamine producing bacteria.</title>
        <authorList>
            <person name="Butler K."/>
        </authorList>
    </citation>
    <scope>NUCLEOTIDE SEQUENCE [LARGE SCALE GENOMIC DNA]</scope>
    <source>
        <strain evidence="8 9">DSM 16190</strain>
    </source>
</reference>
<keyword evidence="3" id="KW-0249">Electron transport</keyword>
<evidence type="ECO:0000256" key="4">
    <source>
        <dbReference type="ARBA" id="ARBA00023157"/>
    </source>
</evidence>
<accession>A0A2T3N388</accession>
<name>A0A2T3N388_9GAMM</name>
<evidence type="ECO:0000256" key="5">
    <source>
        <dbReference type="ARBA" id="ARBA00023284"/>
    </source>
</evidence>
<dbReference type="GO" id="GO:0015035">
    <property type="term" value="F:protein-disulfide reductase activity"/>
    <property type="evidence" value="ECO:0007669"/>
    <property type="project" value="UniProtKB-UniRule"/>
</dbReference>
<dbReference type="GO" id="GO:0005829">
    <property type="term" value="C:cytosol"/>
    <property type="evidence" value="ECO:0007669"/>
    <property type="project" value="TreeGrafter"/>
</dbReference>
<gene>
    <name evidence="8" type="ORF">C9I89_04565</name>
</gene>
<dbReference type="EMBL" id="PYMC01000002">
    <property type="protein sequence ID" value="PSW06800.1"/>
    <property type="molecule type" value="Genomic_DNA"/>
</dbReference>
<sequence length="146" mass="16244">MTTMTTRCPHCKALNRIPTERLEDTATCGSCKEKLLDGKPVEGTTENFLSLIQGDTPVVVDFWAPWCNPCVGFAPVFEDVAAERTGQVRFVKIDTEAQQALAAQYRIRSIPTVMVFQKGQVIDNLNGALPKSHFDQWLNEALTKTN</sequence>
<dbReference type="SUPFAM" id="SSF52833">
    <property type="entry name" value="Thioredoxin-like"/>
    <property type="match status" value="1"/>
</dbReference>
<keyword evidence="5" id="KW-0676">Redox-active center</keyword>
<dbReference type="RefSeq" id="WP_107282163.1">
    <property type="nucleotide sequence ID" value="NZ_PYMC01000002.1"/>
</dbReference>
<protein>
    <recommendedName>
        <fullName evidence="6">Thioredoxin</fullName>
    </recommendedName>
</protein>
<dbReference type="NCBIfam" id="TIGR01068">
    <property type="entry name" value="thioredoxin"/>
    <property type="match status" value="1"/>
</dbReference>
<evidence type="ECO:0000313" key="8">
    <source>
        <dbReference type="EMBL" id="PSW06800.1"/>
    </source>
</evidence>
<comment type="similarity">
    <text evidence="1">Belongs to the thioredoxin family.</text>
</comment>
<dbReference type="OrthoDB" id="9790390at2"/>
<evidence type="ECO:0000256" key="2">
    <source>
        <dbReference type="ARBA" id="ARBA00022448"/>
    </source>
</evidence>
<evidence type="ECO:0000259" key="7">
    <source>
        <dbReference type="PROSITE" id="PS51352"/>
    </source>
</evidence>
<dbReference type="InterPro" id="IPR049299">
    <property type="entry name" value="Thio2_N"/>
</dbReference>
<dbReference type="InterPro" id="IPR036249">
    <property type="entry name" value="Thioredoxin-like_sf"/>
</dbReference>
<dbReference type="Gene3D" id="3.40.30.10">
    <property type="entry name" value="Glutaredoxin"/>
    <property type="match status" value="1"/>
</dbReference>
<comment type="caution">
    <text evidence="8">The sequence shown here is derived from an EMBL/GenBank/DDBJ whole genome shotgun (WGS) entry which is preliminary data.</text>
</comment>
<dbReference type="NCBIfam" id="NF008229">
    <property type="entry name" value="PRK10996.1"/>
    <property type="match status" value="1"/>
</dbReference>
<keyword evidence="2" id="KW-0813">Transport</keyword>
<dbReference type="Pfam" id="PF21352">
    <property type="entry name" value="Zn_ribbon_Thio2"/>
    <property type="match status" value="1"/>
</dbReference>
<evidence type="ECO:0000256" key="1">
    <source>
        <dbReference type="ARBA" id="ARBA00008987"/>
    </source>
</evidence>
<dbReference type="Gene3D" id="2.30.30.380">
    <property type="entry name" value="Zn-finger domain of Sec23/24"/>
    <property type="match status" value="1"/>
</dbReference>
<dbReference type="AlphaFoldDB" id="A0A2T3N388"/>
<feature type="domain" description="Thioredoxin" evidence="7">
    <location>
        <begin position="20"/>
        <end position="143"/>
    </location>
</feature>
<keyword evidence="9" id="KW-1185">Reference proteome</keyword>
<dbReference type="InterPro" id="IPR013766">
    <property type="entry name" value="Thioredoxin_domain"/>
</dbReference>
<dbReference type="Proteomes" id="UP000240904">
    <property type="component" value="Unassembled WGS sequence"/>
</dbReference>
<dbReference type="PANTHER" id="PTHR45663">
    <property type="entry name" value="GEO12009P1"/>
    <property type="match status" value="1"/>
</dbReference>
<dbReference type="PRINTS" id="PR00421">
    <property type="entry name" value="THIOREDOXIN"/>
</dbReference>